<reference evidence="1" key="1">
    <citation type="submission" date="2024-05" db="EMBL/GenBank/DDBJ databases">
        <title>Isolation and characterization of Sporomusa carbonis sp. nov., a carboxydotrophic hydrogenogen in the genus of Sporomusa isolated from a charcoal burning pile.</title>
        <authorList>
            <person name="Boeer T."/>
            <person name="Rosenbaum F."/>
            <person name="Eysell L."/>
            <person name="Mueller V."/>
            <person name="Daniel R."/>
            <person name="Poehlein A."/>
        </authorList>
    </citation>
    <scope>NUCLEOTIDE SEQUENCE [LARGE SCALE GENOMIC DNA]</scope>
    <source>
        <strain evidence="1">DSM 3132</strain>
    </source>
</reference>
<accession>A0ABZ3J015</accession>
<dbReference type="RefSeq" id="WP_169716824.1">
    <property type="nucleotide sequence ID" value="NZ_CP155571.1"/>
</dbReference>
<dbReference type="EMBL" id="CP155571">
    <property type="protein sequence ID" value="XFO71657.1"/>
    <property type="molecule type" value="Genomic_DNA"/>
</dbReference>
<keyword evidence="2" id="KW-1185">Reference proteome</keyword>
<name>A0ABZ3J015_SPOA4</name>
<sequence>MPVYRIIIDGKETGETVIASNYADAYFNVASALPLTYQTSVKLIPSDQVNSEQGYEIK</sequence>
<protein>
    <submittedName>
        <fullName evidence="1">Uncharacterized protein</fullName>
    </submittedName>
</protein>
<evidence type="ECO:0000313" key="2">
    <source>
        <dbReference type="Proteomes" id="UP000216052"/>
    </source>
</evidence>
<evidence type="ECO:0000313" key="1">
    <source>
        <dbReference type="EMBL" id="XFO71657.1"/>
    </source>
</evidence>
<dbReference type="Proteomes" id="UP000216052">
    <property type="component" value="Chromosome"/>
</dbReference>
<gene>
    <name evidence="1" type="ORF">SPACI_016910</name>
</gene>
<organism evidence="1 2">
    <name type="scientific">Sporomusa acidovorans (strain ATCC 49682 / DSM 3132 / Mol)</name>
    <dbReference type="NCBI Taxonomy" id="1123286"/>
    <lineage>
        <taxon>Bacteria</taxon>
        <taxon>Bacillati</taxon>
        <taxon>Bacillota</taxon>
        <taxon>Negativicutes</taxon>
        <taxon>Selenomonadales</taxon>
        <taxon>Sporomusaceae</taxon>
        <taxon>Sporomusa</taxon>
    </lineage>
</organism>
<proteinExistence type="predicted"/>